<dbReference type="InterPro" id="IPR021381">
    <property type="entry name" value="DUF3011"/>
</dbReference>
<name>A0A411HGB1_9GAMM</name>
<dbReference type="KEGG" id="xbc:ELE36_03575"/>
<feature type="compositionally biased region" description="Basic and acidic residues" evidence="1">
    <location>
        <begin position="146"/>
        <end position="177"/>
    </location>
</feature>
<reference evidence="2 3" key="1">
    <citation type="submission" date="2019-01" db="EMBL/GenBank/DDBJ databases">
        <title>Pseudolysobacter antarctica gen. nov., sp. nov., isolated from Fildes Peninsula, Antarctica.</title>
        <authorList>
            <person name="Wei Z."/>
            <person name="Peng F."/>
        </authorList>
    </citation>
    <scope>NUCLEOTIDE SEQUENCE [LARGE SCALE GENOMIC DNA]</scope>
    <source>
        <strain evidence="2 3">AQ6-296</strain>
    </source>
</reference>
<gene>
    <name evidence="2" type="ORF">ELE36_03575</name>
</gene>
<evidence type="ECO:0000313" key="3">
    <source>
        <dbReference type="Proteomes" id="UP000291562"/>
    </source>
</evidence>
<protein>
    <submittedName>
        <fullName evidence="2">DUF3011 domain-containing protein</fullName>
    </submittedName>
</protein>
<feature type="region of interest" description="Disordered" evidence="1">
    <location>
        <begin position="145"/>
        <end position="177"/>
    </location>
</feature>
<evidence type="ECO:0000256" key="1">
    <source>
        <dbReference type="SAM" id="MobiDB-lite"/>
    </source>
</evidence>
<dbReference type="AlphaFoldDB" id="A0A411HGB1"/>
<organism evidence="2 3">
    <name type="scientific">Pseudolysobacter antarcticus</name>
    <dbReference type="NCBI Taxonomy" id="2511995"/>
    <lineage>
        <taxon>Bacteria</taxon>
        <taxon>Pseudomonadati</taxon>
        <taxon>Pseudomonadota</taxon>
        <taxon>Gammaproteobacteria</taxon>
        <taxon>Lysobacterales</taxon>
        <taxon>Rhodanobacteraceae</taxon>
        <taxon>Pseudolysobacter</taxon>
    </lineage>
</organism>
<accession>A0A411HGB1</accession>
<evidence type="ECO:0000313" key="2">
    <source>
        <dbReference type="EMBL" id="QBB69532.1"/>
    </source>
</evidence>
<dbReference type="EMBL" id="CP035704">
    <property type="protein sequence ID" value="QBB69532.1"/>
    <property type="molecule type" value="Genomic_DNA"/>
</dbReference>
<dbReference type="Pfam" id="PF11218">
    <property type="entry name" value="DUF3011"/>
    <property type="match status" value="1"/>
</dbReference>
<dbReference type="OrthoDB" id="6052310at2"/>
<proteinExistence type="predicted"/>
<dbReference type="Proteomes" id="UP000291562">
    <property type="component" value="Chromosome"/>
</dbReference>
<keyword evidence="3" id="KW-1185">Reference proteome</keyword>
<sequence length="238" mass="27200">MFGAGETFLRMCWTWRQKSRAGRTDFASRASLRLTLCWANDTIRSGKLNFVNLEGKIMFLRALVAVFMVATLSMAVPAHARHDDDSVECRSSGYKYNECEAPFRHPQLVQQLSDTECVVNQNWGYNRDNGAIWVSEGCAGVFADSRGQDSRNDRDDRHSDRDRHDDRGDRGDRNDRSREEVVECRSSGYAFTRCDVSWRRARLIEQLSGTRCVEDENWGIDRDGLWVDKGCGGRFAGH</sequence>